<organism evidence="2 3">
    <name type="scientific">Brachionus plicatilis</name>
    <name type="common">Marine rotifer</name>
    <name type="synonym">Brachionus muelleri</name>
    <dbReference type="NCBI Taxonomy" id="10195"/>
    <lineage>
        <taxon>Eukaryota</taxon>
        <taxon>Metazoa</taxon>
        <taxon>Spiralia</taxon>
        <taxon>Gnathifera</taxon>
        <taxon>Rotifera</taxon>
        <taxon>Eurotatoria</taxon>
        <taxon>Monogononta</taxon>
        <taxon>Pseudotrocha</taxon>
        <taxon>Ploima</taxon>
        <taxon>Brachionidae</taxon>
        <taxon>Brachionus</taxon>
    </lineage>
</organism>
<reference evidence="2 3" key="1">
    <citation type="journal article" date="2018" name="Sci. Rep.">
        <title>Genomic signatures of local adaptation to the degree of environmental predictability in rotifers.</title>
        <authorList>
            <person name="Franch-Gras L."/>
            <person name="Hahn C."/>
            <person name="Garcia-Roger E.M."/>
            <person name="Carmona M.J."/>
            <person name="Serra M."/>
            <person name="Gomez A."/>
        </authorList>
    </citation>
    <scope>NUCLEOTIDE SEQUENCE [LARGE SCALE GENOMIC DNA]</scope>
    <source>
        <strain evidence="2">HYR1</strain>
    </source>
</reference>
<keyword evidence="3" id="KW-1185">Reference proteome</keyword>
<dbReference type="EMBL" id="REGN01004161">
    <property type="protein sequence ID" value="RNA18872.1"/>
    <property type="molecule type" value="Genomic_DNA"/>
</dbReference>
<feature type="transmembrane region" description="Helical" evidence="1">
    <location>
        <begin position="22"/>
        <end position="40"/>
    </location>
</feature>
<protein>
    <submittedName>
        <fullName evidence="2">Uncharacterized protein</fullName>
    </submittedName>
</protein>
<keyword evidence="1" id="KW-0812">Transmembrane</keyword>
<comment type="caution">
    <text evidence="2">The sequence shown here is derived from an EMBL/GenBank/DDBJ whole genome shotgun (WGS) entry which is preliminary data.</text>
</comment>
<evidence type="ECO:0000256" key="1">
    <source>
        <dbReference type="SAM" id="Phobius"/>
    </source>
</evidence>
<sequence length="125" mass="14509">MTTLYHFWFDQGVMNKPKFDSSHKHTLAILDFLIIFSLIIDKKKCILKHNLVDFISKIKMSKHTITLDKSQESSMSVKSKSVIIFINIYSKIETLYVSIGVSYFLDLIRLLKTRFSAQLKAGFDL</sequence>
<evidence type="ECO:0000313" key="2">
    <source>
        <dbReference type="EMBL" id="RNA18872.1"/>
    </source>
</evidence>
<keyword evidence="1" id="KW-1133">Transmembrane helix</keyword>
<proteinExistence type="predicted"/>
<gene>
    <name evidence="2" type="ORF">BpHYR1_014294</name>
</gene>
<evidence type="ECO:0000313" key="3">
    <source>
        <dbReference type="Proteomes" id="UP000276133"/>
    </source>
</evidence>
<dbReference type="Proteomes" id="UP000276133">
    <property type="component" value="Unassembled WGS sequence"/>
</dbReference>
<name>A0A3M7R5J5_BRAPC</name>
<keyword evidence="1" id="KW-0472">Membrane</keyword>
<accession>A0A3M7R5J5</accession>
<dbReference type="AlphaFoldDB" id="A0A3M7R5J5"/>